<sequence>MSTGFLYFVTCCFLWTVPLDAGVTQIPRNVITRTGQNAKLRCKQNLGHNTMFWYRQDSKMGLQMMFYYNNKQLIENATVSYRFSPDSSENSLLDLYITSLKPEDTAMYLCASSQ</sequence>
<dbReference type="Pfam" id="PF07686">
    <property type="entry name" value="V-set"/>
    <property type="match status" value="1"/>
</dbReference>
<dbReference type="AlphaFoldDB" id="G3VVQ6"/>
<dbReference type="InterPro" id="IPR036179">
    <property type="entry name" value="Ig-like_dom_sf"/>
</dbReference>
<dbReference type="Proteomes" id="UP000007648">
    <property type="component" value="Unassembled WGS sequence"/>
</dbReference>
<evidence type="ECO:0000313" key="5">
    <source>
        <dbReference type="Ensembl" id="ENSSHAP00000007261.2"/>
    </source>
</evidence>
<keyword evidence="2" id="KW-0391">Immunity</keyword>
<dbReference type="GO" id="GO:0002376">
    <property type="term" value="P:immune system process"/>
    <property type="evidence" value="ECO:0007669"/>
    <property type="project" value="UniProtKB-KW"/>
</dbReference>
<dbReference type="Ensembl" id="ENSSHAT00000007323.2">
    <property type="protein sequence ID" value="ENSSHAP00000007261.2"/>
    <property type="gene ID" value="ENSSHAG00000006310.2"/>
</dbReference>
<dbReference type="InterPro" id="IPR013106">
    <property type="entry name" value="Ig_V-set"/>
</dbReference>
<evidence type="ECO:0000256" key="1">
    <source>
        <dbReference type="ARBA" id="ARBA00022729"/>
    </source>
</evidence>
<evidence type="ECO:0000313" key="6">
    <source>
        <dbReference type="Proteomes" id="UP000007648"/>
    </source>
</evidence>
<dbReference type="PANTHER" id="PTHR23268:SF92">
    <property type="entry name" value="T CELL RECEPTOR BETA VARIABLE 3-1"/>
    <property type="match status" value="1"/>
</dbReference>
<evidence type="ECO:0000256" key="2">
    <source>
        <dbReference type="ARBA" id="ARBA00022859"/>
    </source>
</evidence>
<keyword evidence="1 3" id="KW-0732">Signal</keyword>
<dbReference type="GO" id="GO:0005886">
    <property type="term" value="C:plasma membrane"/>
    <property type="evidence" value="ECO:0007669"/>
    <property type="project" value="TreeGrafter"/>
</dbReference>
<dbReference type="GeneTree" id="ENSGT00940000162509"/>
<dbReference type="InterPro" id="IPR013783">
    <property type="entry name" value="Ig-like_fold"/>
</dbReference>
<reference evidence="5" key="3">
    <citation type="submission" date="2025-09" db="UniProtKB">
        <authorList>
            <consortium name="Ensembl"/>
        </authorList>
    </citation>
    <scope>IDENTIFICATION</scope>
</reference>
<dbReference type="HOGENOM" id="CLU_077975_9_1_1"/>
<feature type="chain" id="PRO_5029773773" description="Ig-like domain-containing protein" evidence="3">
    <location>
        <begin position="22"/>
        <end position="114"/>
    </location>
</feature>
<dbReference type="SMART" id="SM00406">
    <property type="entry name" value="IGv"/>
    <property type="match status" value="1"/>
</dbReference>
<dbReference type="InParanoid" id="G3VVQ6"/>
<evidence type="ECO:0000256" key="3">
    <source>
        <dbReference type="SAM" id="SignalP"/>
    </source>
</evidence>
<organism evidence="5 6">
    <name type="scientific">Sarcophilus harrisii</name>
    <name type="common">Tasmanian devil</name>
    <name type="synonym">Sarcophilus laniarius</name>
    <dbReference type="NCBI Taxonomy" id="9305"/>
    <lineage>
        <taxon>Eukaryota</taxon>
        <taxon>Metazoa</taxon>
        <taxon>Chordata</taxon>
        <taxon>Craniata</taxon>
        <taxon>Vertebrata</taxon>
        <taxon>Euteleostomi</taxon>
        <taxon>Mammalia</taxon>
        <taxon>Metatheria</taxon>
        <taxon>Dasyuromorphia</taxon>
        <taxon>Dasyuridae</taxon>
        <taxon>Sarcophilus</taxon>
    </lineage>
</organism>
<feature type="domain" description="Ig-like" evidence="4">
    <location>
        <begin position="18"/>
        <end position="114"/>
    </location>
</feature>
<protein>
    <recommendedName>
        <fullName evidence="4">Ig-like domain-containing protein</fullName>
    </recommendedName>
</protein>
<reference evidence="5" key="2">
    <citation type="submission" date="2025-08" db="UniProtKB">
        <authorList>
            <consortium name="Ensembl"/>
        </authorList>
    </citation>
    <scope>IDENTIFICATION</scope>
</reference>
<dbReference type="PANTHER" id="PTHR23268">
    <property type="entry name" value="T-CELL RECEPTOR BETA CHAIN"/>
    <property type="match status" value="1"/>
</dbReference>
<dbReference type="InterPro" id="IPR050413">
    <property type="entry name" value="TCR_beta_variable"/>
</dbReference>
<dbReference type="Gene3D" id="2.60.40.10">
    <property type="entry name" value="Immunoglobulins"/>
    <property type="match status" value="1"/>
</dbReference>
<dbReference type="GO" id="GO:0007166">
    <property type="term" value="P:cell surface receptor signaling pathway"/>
    <property type="evidence" value="ECO:0007669"/>
    <property type="project" value="TreeGrafter"/>
</dbReference>
<keyword evidence="6" id="KW-1185">Reference proteome</keyword>
<dbReference type="eggNOG" id="ENOG502T5T4">
    <property type="taxonomic scope" value="Eukaryota"/>
</dbReference>
<evidence type="ECO:0000259" key="4">
    <source>
        <dbReference type="PROSITE" id="PS50835"/>
    </source>
</evidence>
<dbReference type="InterPro" id="IPR007110">
    <property type="entry name" value="Ig-like_dom"/>
</dbReference>
<dbReference type="SUPFAM" id="SSF48726">
    <property type="entry name" value="Immunoglobulin"/>
    <property type="match status" value="1"/>
</dbReference>
<dbReference type="PROSITE" id="PS50835">
    <property type="entry name" value="IG_LIKE"/>
    <property type="match status" value="1"/>
</dbReference>
<reference evidence="5 6" key="1">
    <citation type="journal article" date="2011" name="Proc. Natl. Acad. Sci. U.S.A.">
        <title>Genetic diversity and population structure of the endangered marsupial Sarcophilus harrisii (Tasmanian devil).</title>
        <authorList>
            <person name="Miller W."/>
            <person name="Hayes V.M."/>
            <person name="Ratan A."/>
            <person name="Petersen D.C."/>
            <person name="Wittekindt N.E."/>
            <person name="Miller J."/>
            <person name="Walenz B."/>
            <person name="Knight J."/>
            <person name="Qi J."/>
            <person name="Zhao F."/>
            <person name="Wang Q."/>
            <person name="Bedoya-Reina O.C."/>
            <person name="Katiyar N."/>
            <person name="Tomsho L.P."/>
            <person name="Kasson L.M."/>
            <person name="Hardie R.A."/>
            <person name="Woodbridge P."/>
            <person name="Tindall E.A."/>
            <person name="Bertelsen M.F."/>
            <person name="Dixon D."/>
            <person name="Pyecroft S."/>
            <person name="Helgen K.M."/>
            <person name="Lesk A.M."/>
            <person name="Pringle T.H."/>
            <person name="Patterson N."/>
            <person name="Zhang Y."/>
            <person name="Kreiss A."/>
            <person name="Woods G.M."/>
            <person name="Jones M.E."/>
            <person name="Schuster S.C."/>
        </authorList>
    </citation>
    <scope>NUCLEOTIDE SEQUENCE [LARGE SCALE GENOMIC DNA]</scope>
</reference>
<accession>G3VVQ6</accession>
<feature type="signal peptide" evidence="3">
    <location>
        <begin position="1"/>
        <end position="21"/>
    </location>
</feature>
<dbReference type="STRING" id="9305.ENSSHAP00000007261"/>
<name>G3VVQ6_SARHA</name>
<proteinExistence type="predicted"/>